<feature type="region of interest" description="Disordered" evidence="1">
    <location>
        <begin position="1"/>
        <end position="26"/>
    </location>
</feature>
<name>A0ABQ4PFU3_9GAMM</name>
<proteinExistence type="predicted"/>
<comment type="caution">
    <text evidence="2">The sequence shown here is derived from an EMBL/GenBank/DDBJ whole genome shotgun (WGS) entry which is preliminary data.</text>
</comment>
<accession>A0ABQ4PFU3</accession>
<dbReference type="Proteomes" id="UP000887104">
    <property type="component" value="Unassembled WGS sequence"/>
</dbReference>
<sequence>MAATNAKKTTNKPTITKPSAAKKVISDETKTEALQVAKSTQKPGQSIIYGS</sequence>
<reference evidence="2" key="1">
    <citation type="submission" date="2021-05" db="EMBL/GenBank/DDBJ databases">
        <title>Molecular characterization for Shewanella algae harboring chromosomal blaOXA-55-like strains isolated from clinical and environment sample.</title>
        <authorList>
            <person name="Ohama Y."/>
            <person name="Aoki K."/>
            <person name="Harada S."/>
            <person name="Moriya K."/>
            <person name="Ishii Y."/>
            <person name="Tateda K."/>
        </authorList>
    </citation>
    <scope>NUCLEOTIDE SEQUENCE</scope>
    <source>
        <strain evidence="2">JCM 11563</strain>
    </source>
</reference>
<dbReference type="EMBL" id="BPEY01000035">
    <property type="protein sequence ID" value="GIU46247.1"/>
    <property type="molecule type" value="Genomic_DNA"/>
</dbReference>
<protein>
    <submittedName>
        <fullName evidence="2">Uncharacterized protein</fullName>
    </submittedName>
</protein>
<organism evidence="2 3">
    <name type="scientific">Shewanella sairae</name>
    <dbReference type="NCBI Taxonomy" id="190310"/>
    <lineage>
        <taxon>Bacteria</taxon>
        <taxon>Pseudomonadati</taxon>
        <taxon>Pseudomonadota</taxon>
        <taxon>Gammaproteobacteria</taxon>
        <taxon>Alteromonadales</taxon>
        <taxon>Shewanellaceae</taxon>
        <taxon>Shewanella</taxon>
    </lineage>
</organism>
<gene>
    <name evidence="2" type="ORF">TUM4438_21560</name>
</gene>
<feature type="compositionally biased region" description="Low complexity" evidence="1">
    <location>
        <begin position="1"/>
        <end position="18"/>
    </location>
</feature>
<keyword evidence="3" id="KW-1185">Reference proteome</keyword>
<dbReference type="RefSeq" id="WP_220781195.1">
    <property type="nucleotide sequence ID" value="NZ_BPEY01000035.1"/>
</dbReference>
<evidence type="ECO:0000256" key="1">
    <source>
        <dbReference type="SAM" id="MobiDB-lite"/>
    </source>
</evidence>
<evidence type="ECO:0000313" key="2">
    <source>
        <dbReference type="EMBL" id="GIU46247.1"/>
    </source>
</evidence>
<evidence type="ECO:0000313" key="3">
    <source>
        <dbReference type="Proteomes" id="UP000887104"/>
    </source>
</evidence>